<name>A0A2N8SN35_STUST</name>
<dbReference type="SUPFAM" id="SSF53067">
    <property type="entry name" value="Actin-like ATPase domain"/>
    <property type="match status" value="1"/>
</dbReference>
<accession>A0A2N8SN35</accession>
<dbReference type="Proteomes" id="UP000235897">
    <property type="component" value="Unassembled WGS sequence"/>
</dbReference>
<dbReference type="AlphaFoldDB" id="A0A2N8SN35"/>
<evidence type="ECO:0000313" key="2">
    <source>
        <dbReference type="Proteomes" id="UP000235897"/>
    </source>
</evidence>
<gene>
    <name evidence="1" type="ORF">CXL00_17035</name>
</gene>
<dbReference type="InterPro" id="IPR043129">
    <property type="entry name" value="ATPase_NBD"/>
</dbReference>
<sequence length="305" mass="33623">MGLFFKRREAATGSLLGLETGPQGISLAHVQRNGETPTLRRCDYFECEPAAQAERLKQTVADHGLGGLPVNFLLHPSAYQMFLLEAADVPAEELRDAMRWRVKDLIGESLEDVVIDCFALPDDAYRGRTRMVYCVVLTKARMKEYRALVQHAGLRLASIDITEMALRNLGLLAGAGATNLALLRLRTSEGLIIVQNGADLYMARRIEHGLARAEHDLSGATLEIQRSLDYYESQLGKGYISRLLLLPMKQDGERTHQALASGLAVNLQRLDLRDLFPGQPASDLPEPSQAFCIGAVGAALRQEQI</sequence>
<evidence type="ECO:0000313" key="1">
    <source>
        <dbReference type="EMBL" id="PNG03897.1"/>
    </source>
</evidence>
<dbReference type="EMBL" id="POUW01000007">
    <property type="protein sequence ID" value="PNG03897.1"/>
    <property type="molecule type" value="Genomic_DNA"/>
</dbReference>
<dbReference type="OrthoDB" id="5296002at2"/>
<reference evidence="1 2" key="1">
    <citation type="submission" date="2018-01" db="EMBL/GenBank/DDBJ databases">
        <title>Denitrification phenotypes of diverse strains of Pseudomonas stutzeri.</title>
        <authorList>
            <person name="Milligan D.A."/>
            <person name="Bergaust L."/>
            <person name="Bakken L.R."/>
            <person name="Frostegard A."/>
        </authorList>
    </citation>
    <scope>NUCLEOTIDE SEQUENCE [LARGE SCALE GENOMIC DNA]</scope>
    <source>
        <strain evidence="1 2">28a3</strain>
    </source>
</reference>
<organism evidence="1 2">
    <name type="scientific">Stutzerimonas stutzeri</name>
    <name type="common">Pseudomonas stutzeri</name>
    <dbReference type="NCBI Taxonomy" id="316"/>
    <lineage>
        <taxon>Bacteria</taxon>
        <taxon>Pseudomonadati</taxon>
        <taxon>Pseudomonadota</taxon>
        <taxon>Gammaproteobacteria</taxon>
        <taxon>Pseudomonadales</taxon>
        <taxon>Pseudomonadaceae</taxon>
        <taxon>Stutzerimonas</taxon>
    </lineage>
</organism>
<dbReference type="Gene3D" id="3.30.420.380">
    <property type="match status" value="1"/>
</dbReference>
<comment type="caution">
    <text evidence="1">The sequence shown here is derived from an EMBL/GenBank/DDBJ whole genome shotgun (WGS) entry which is preliminary data.</text>
</comment>
<protein>
    <submittedName>
        <fullName evidence="1">MSHA biogenesis protein MshI</fullName>
    </submittedName>
</protein>
<dbReference type="RefSeq" id="WP_021208405.1">
    <property type="nucleotide sequence ID" value="NZ_CP073105.1"/>
</dbReference>
<proteinExistence type="predicted"/>